<keyword evidence="12 17" id="KW-0456">Lyase</keyword>
<dbReference type="GO" id="GO:0046496">
    <property type="term" value="P:nicotinamide nucleotide metabolic process"/>
    <property type="evidence" value="ECO:0007669"/>
    <property type="project" value="UniProtKB-UniRule"/>
</dbReference>
<keyword evidence="11 18" id="KW-0413">Isomerase</keyword>
<dbReference type="SUPFAM" id="SSF53613">
    <property type="entry name" value="Ribokinase-like"/>
    <property type="match status" value="1"/>
</dbReference>
<dbReference type="HAMAP" id="MF_01965">
    <property type="entry name" value="NADHX_dehydratase"/>
    <property type="match status" value="1"/>
</dbReference>
<feature type="binding site" evidence="17">
    <location>
        <position position="279"/>
    </location>
    <ligand>
        <name>(6S)-NADPHX</name>
        <dbReference type="ChEBI" id="CHEBI:64076"/>
    </ligand>
</feature>
<comment type="similarity">
    <text evidence="3 19">In the N-terminal section; belongs to the NnrE/AIBP family.</text>
</comment>
<evidence type="ECO:0000256" key="4">
    <source>
        <dbReference type="ARBA" id="ARBA00009524"/>
    </source>
</evidence>
<dbReference type="NCBIfam" id="TIGR00197">
    <property type="entry name" value="yjeF_nterm"/>
    <property type="match status" value="1"/>
</dbReference>
<comment type="similarity">
    <text evidence="18">Belongs to the NnrE/AIBP family.</text>
</comment>
<dbReference type="GO" id="GO:0046872">
    <property type="term" value="F:metal ion binding"/>
    <property type="evidence" value="ECO:0007669"/>
    <property type="project" value="UniProtKB-UniRule"/>
</dbReference>
<evidence type="ECO:0000256" key="16">
    <source>
        <dbReference type="ARBA" id="ARBA00049209"/>
    </source>
</evidence>
<dbReference type="CDD" id="cd01171">
    <property type="entry name" value="YXKO-related"/>
    <property type="match status" value="1"/>
</dbReference>
<name>A0A117MJE6_CHLLI</name>
<evidence type="ECO:0000256" key="11">
    <source>
        <dbReference type="ARBA" id="ARBA00023235"/>
    </source>
</evidence>
<comment type="catalytic activity">
    <reaction evidence="1 18 19">
        <text>(6R)-NADHX = (6S)-NADHX</text>
        <dbReference type="Rhea" id="RHEA:32215"/>
        <dbReference type="ChEBI" id="CHEBI:64074"/>
        <dbReference type="ChEBI" id="CHEBI:64075"/>
        <dbReference type="EC" id="5.1.99.6"/>
    </reaction>
</comment>
<keyword evidence="8 17" id="KW-0521">NADP</keyword>
<comment type="similarity">
    <text evidence="17">Belongs to the NnrD/CARKD family.</text>
</comment>
<feature type="domain" description="YjeF C-terminal" evidence="20">
    <location>
        <begin position="240"/>
        <end position="518"/>
    </location>
</feature>
<feature type="binding site" evidence="17">
    <location>
        <position position="394"/>
    </location>
    <ligand>
        <name>(6S)-NADPHX</name>
        <dbReference type="ChEBI" id="CHEBI:64076"/>
    </ligand>
</feature>
<comment type="similarity">
    <text evidence="4 19">In the C-terminal section; belongs to the NnrD/CARKD family.</text>
</comment>
<evidence type="ECO:0000256" key="7">
    <source>
        <dbReference type="ARBA" id="ARBA00022840"/>
    </source>
</evidence>
<dbReference type="InterPro" id="IPR004443">
    <property type="entry name" value="YjeF_N_dom"/>
</dbReference>
<dbReference type="GO" id="GO:0005524">
    <property type="term" value="F:ATP binding"/>
    <property type="evidence" value="ECO:0007669"/>
    <property type="project" value="UniProtKB-UniRule"/>
</dbReference>
<dbReference type="GO" id="GO:0052856">
    <property type="term" value="F:NAD(P)HX epimerase activity"/>
    <property type="evidence" value="ECO:0007669"/>
    <property type="project" value="UniProtKB-UniRule"/>
</dbReference>
<comment type="function">
    <text evidence="17">Catalyzes the dehydration of the S-form of NAD(P)HX at the expense of ADP, which is converted to AMP. Together with NAD(P)HX epimerase, which catalyzes the epimerization of the S- and R-forms, the enzyme allows the repair of both epimers of NAD(P)HX, a damaged form of NAD(P)H that is a result of enzymatic or heat-dependent hydration.</text>
</comment>
<comment type="catalytic activity">
    <reaction evidence="2 18 19">
        <text>(6R)-NADPHX = (6S)-NADPHX</text>
        <dbReference type="Rhea" id="RHEA:32227"/>
        <dbReference type="ChEBI" id="CHEBI:64076"/>
        <dbReference type="ChEBI" id="CHEBI:64077"/>
        <dbReference type="EC" id="5.1.99.6"/>
    </reaction>
</comment>
<feature type="binding site" evidence="18">
    <location>
        <position position="178"/>
    </location>
    <ligand>
        <name>K(+)</name>
        <dbReference type="ChEBI" id="CHEBI:29103"/>
    </ligand>
</feature>
<evidence type="ECO:0000256" key="14">
    <source>
        <dbReference type="ARBA" id="ARBA00025153"/>
    </source>
</evidence>
<accession>A0A117MJE6</accession>
<keyword evidence="7 17" id="KW-0067">ATP-binding</keyword>
<evidence type="ECO:0000256" key="2">
    <source>
        <dbReference type="ARBA" id="ARBA00000909"/>
    </source>
</evidence>
<feature type="binding site" evidence="18">
    <location>
        <position position="136"/>
    </location>
    <ligand>
        <name>K(+)</name>
        <dbReference type="ChEBI" id="CHEBI:29103"/>
    </ligand>
</feature>
<dbReference type="Pfam" id="PF03853">
    <property type="entry name" value="YjeF_N"/>
    <property type="match status" value="1"/>
</dbReference>
<dbReference type="EMBL" id="LMBR01000241">
    <property type="protein sequence ID" value="KUL20336.1"/>
    <property type="molecule type" value="Genomic_DNA"/>
</dbReference>
<feature type="binding site" evidence="17">
    <location>
        <position position="339"/>
    </location>
    <ligand>
        <name>(6S)-NADPHX</name>
        <dbReference type="ChEBI" id="CHEBI:64076"/>
    </ligand>
</feature>
<evidence type="ECO:0000313" key="23">
    <source>
        <dbReference type="Proteomes" id="UP000053937"/>
    </source>
</evidence>
<dbReference type="GO" id="GO:0052855">
    <property type="term" value="F:ADP-dependent NAD(P)H-hydrate dehydratase activity"/>
    <property type="evidence" value="ECO:0007669"/>
    <property type="project" value="UniProtKB-UniRule"/>
</dbReference>
<dbReference type="Gene3D" id="3.40.1190.20">
    <property type="match status" value="1"/>
</dbReference>
<keyword evidence="13" id="KW-0511">Multifunctional enzyme</keyword>
<dbReference type="PROSITE" id="PS51383">
    <property type="entry name" value="YJEF_C_3"/>
    <property type="match status" value="1"/>
</dbReference>
<dbReference type="SUPFAM" id="SSF64153">
    <property type="entry name" value="YjeF N-terminal domain-like"/>
    <property type="match status" value="1"/>
</dbReference>
<evidence type="ECO:0000256" key="13">
    <source>
        <dbReference type="ARBA" id="ARBA00023268"/>
    </source>
</evidence>
<comment type="function">
    <text evidence="18">Catalyzes the epimerization of the S- and R-forms of NAD(P)HX, a damaged form of NAD(P)H that is a result of enzymatic or heat-dependent hydration. This is a prerequisite for the S-specific NAD(P)H-hydrate dehydratase to allow the repair of both epimers of NAD(P)HX.</text>
</comment>
<reference evidence="22 23" key="1">
    <citation type="submission" date="2015-10" db="EMBL/GenBank/DDBJ databases">
        <title>Draft Genome Sequence of Chlorobium limicola strain Frasassi Growing under Artificial Lighting in the Frasassi Cave System.</title>
        <authorList>
            <person name="Mansor M."/>
            <person name="Macalady J."/>
        </authorList>
    </citation>
    <scope>NUCLEOTIDE SEQUENCE [LARGE SCALE GENOMIC DNA]</scope>
    <source>
        <strain evidence="22 23">Frasassi</strain>
    </source>
</reference>
<evidence type="ECO:0000256" key="5">
    <source>
        <dbReference type="ARBA" id="ARBA00022723"/>
    </source>
</evidence>
<keyword evidence="22" id="KW-0418">Kinase</keyword>
<dbReference type="InterPro" id="IPR036652">
    <property type="entry name" value="YjeF_N_dom_sf"/>
</dbReference>
<organism evidence="22 23">
    <name type="scientific">Chlorobium limicola</name>
    <dbReference type="NCBI Taxonomy" id="1092"/>
    <lineage>
        <taxon>Bacteria</taxon>
        <taxon>Pseudomonadati</taxon>
        <taxon>Chlorobiota</taxon>
        <taxon>Chlorobiia</taxon>
        <taxon>Chlorobiales</taxon>
        <taxon>Chlorobiaceae</taxon>
        <taxon>Chlorobium/Pelodictyon group</taxon>
        <taxon>Chlorobium</taxon>
    </lineage>
</organism>
<dbReference type="PROSITE" id="PS51385">
    <property type="entry name" value="YJEF_N"/>
    <property type="match status" value="1"/>
</dbReference>
<comment type="cofactor">
    <cofactor evidence="17">
        <name>Mg(2+)</name>
        <dbReference type="ChEBI" id="CHEBI:18420"/>
    </cofactor>
</comment>
<dbReference type="PANTHER" id="PTHR12592:SF0">
    <property type="entry name" value="ATP-DEPENDENT (S)-NAD(P)H-HYDRATE DEHYDRATASE"/>
    <property type="match status" value="1"/>
</dbReference>
<dbReference type="InterPro" id="IPR030677">
    <property type="entry name" value="Nnr"/>
</dbReference>
<dbReference type="InterPro" id="IPR000631">
    <property type="entry name" value="CARKD"/>
</dbReference>
<evidence type="ECO:0000256" key="6">
    <source>
        <dbReference type="ARBA" id="ARBA00022741"/>
    </source>
</evidence>
<evidence type="ECO:0000313" key="22">
    <source>
        <dbReference type="EMBL" id="KUL20336.1"/>
    </source>
</evidence>
<keyword evidence="5 18" id="KW-0479">Metal-binding</keyword>
<evidence type="ECO:0000259" key="20">
    <source>
        <dbReference type="PROSITE" id="PS51383"/>
    </source>
</evidence>
<gene>
    <name evidence="18" type="primary">nnrE</name>
    <name evidence="17" type="synonym">nnrD</name>
    <name evidence="22" type="ORF">ASB62_09555</name>
</gene>
<dbReference type="Pfam" id="PF01256">
    <property type="entry name" value="Carb_kinase"/>
    <property type="match status" value="1"/>
</dbReference>
<evidence type="ECO:0000256" key="17">
    <source>
        <dbReference type="HAMAP-Rule" id="MF_01965"/>
    </source>
</evidence>
<evidence type="ECO:0000256" key="9">
    <source>
        <dbReference type="ARBA" id="ARBA00022958"/>
    </source>
</evidence>
<keyword evidence="23" id="KW-1185">Reference proteome</keyword>
<evidence type="ECO:0000259" key="21">
    <source>
        <dbReference type="PROSITE" id="PS51385"/>
    </source>
</evidence>
<feature type="binding site" evidence="18">
    <location>
        <begin position="62"/>
        <end position="66"/>
    </location>
    <ligand>
        <name>(6S)-NADPHX</name>
        <dbReference type="ChEBI" id="CHEBI:64076"/>
    </ligand>
</feature>
<protein>
    <recommendedName>
        <fullName evidence="19">Bifunctional NAD(P)H-hydrate repair enzyme</fullName>
    </recommendedName>
    <alternativeName>
        <fullName evidence="19">Nicotinamide nucleotide repair protein</fullName>
    </alternativeName>
    <domain>
        <recommendedName>
            <fullName evidence="19">ADP-dependent (S)-NAD(P)H-hydrate dehydratase</fullName>
            <ecNumber evidence="19">4.2.1.136</ecNumber>
        </recommendedName>
        <alternativeName>
            <fullName evidence="19">ADP-dependent NAD(P)HX dehydratase</fullName>
        </alternativeName>
    </domain>
    <domain>
        <recommendedName>
            <fullName evidence="19">NAD(P)H-hydrate epimerase</fullName>
            <ecNumber evidence="19">5.1.99.6</ecNumber>
        </recommendedName>
    </domain>
</protein>
<dbReference type="RefSeq" id="WP_059139655.1">
    <property type="nucleotide sequence ID" value="NZ_LMBR01000241.1"/>
</dbReference>
<evidence type="ECO:0000256" key="19">
    <source>
        <dbReference type="PIRNR" id="PIRNR017184"/>
    </source>
</evidence>
<dbReference type="HAMAP" id="MF_01966">
    <property type="entry name" value="NADHX_epimerase"/>
    <property type="match status" value="1"/>
</dbReference>
<comment type="caution">
    <text evidence="22">The sequence shown here is derived from an EMBL/GenBank/DDBJ whole genome shotgun (WGS) entry which is preliminary data.</text>
</comment>
<feature type="binding site" evidence="17">
    <location>
        <position position="460"/>
    </location>
    <ligand>
        <name>AMP</name>
        <dbReference type="ChEBI" id="CHEBI:456215"/>
    </ligand>
</feature>
<sequence>MLPVVTAAEMARADSAAIDDLHIGAIRIMELAGARTSDLVRELFENEGIDGIVFLLVCGKGNNGGDGLVLARHLLNHGAQVDILLLYPETDLSPINRNALDILDGYKALTGQLRIFHGHAEALPFVRETHYDALIDAILGTGLKLRRQLSSPLREGIDLLNGIHERTGSPLIALDIPSGLDATSGVTSERCVLADMTVSMAFLKTGFFFNDGPRHCGEVRIAEISIPEFLIDPSACRLTDKEFAAEHFTLREPEGAKHQSGKVLIIAGSQSDNASMLGAAMLAVKAALKTGAGYVCAAIPIAGAGVLHAYAPEAVVIGQEMDAILEKAGWADAVLIGCGLGRNPETVDFIRELLRKPEITGCKLVLDADALFALSGTALPASGIDFANTILTPHYGEFSRLCGIPADDIARNALVLATDFARQNRVNLLLKGHPTLIVGGDEGLMLNDSGTEALSTAGSGDILAGMIAAIAAKGAAILDAAAAAAWFHGRAGDLANDISSLVSANDILDAIPAAVQEIFSLEE</sequence>
<comment type="caution">
    <text evidence="18">Lacks conserved residue(s) required for the propagation of feature annotation.</text>
</comment>
<keyword evidence="10 17" id="KW-0520">NAD</keyword>
<keyword evidence="22" id="KW-0808">Transferase</keyword>
<evidence type="ECO:0000256" key="18">
    <source>
        <dbReference type="HAMAP-Rule" id="MF_01966"/>
    </source>
</evidence>
<evidence type="ECO:0000256" key="15">
    <source>
        <dbReference type="ARBA" id="ARBA00048238"/>
    </source>
</evidence>
<feature type="binding site" evidence="17">
    <location>
        <begin position="431"/>
        <end position="435"/>
    </location>
    <ligand>
        <name>AMP</name>
        <dbReference type="ChEBI" id="CHEBI:456215"/>
    </ligand>
</feature>
<feature type="binding site" evidence="17">
    <location>
        <position position="461"/>
    </location>
    <ligand>
        <name>(6S)-NADPHX</name>
        <dbReference type="ChEBI" id="CHEBI:64076"/>
    </ligand>
</feature>
<dbReference type="Gene3D" id="3.40.50.10260">
    <property type="entry name" value="YjeF N-terminal domain"/>
    <property type="match status" value="1"/>
</dbReference>
<evidence type="ECO:0000256" key="12">
    <source>
        <dbReference type="ARBA" id="ARBA00023239"/>
    </source>
</evidence>
<dbReference type="EC" id="4.2.1.136" evidence="19"/>
<comment type="cofactor">
    <cofactor evidence="18 19">
        <name>K(+)</name>
        <dbReference type="ChEBI" id="CHEBI:29103"/>
    </cofactor>
    <text evidence="18 19">Binds 1 potassium ion per subunit.</text>
</comment>
<feature type="domain" description="YjeF N-terminal" evidence="21">
    <location>
        <begin position="10"/>
        <end position="232"/>
    </location>
</feature>
<feature type="binding site" evidence="18">
    <location>
        <position position="175"/>
    </location>
    <ligand>
        <name>(6S)-NADPHX</name>
        <dbReference type="ChEBI" id="CHEBI:64076"/>
    </ligand>
</feature>
<keyword evidence="9 18" id="KW-0630">Potassium</keyword>
<comment type="catalytic activity">
    <reaction evidence="15 17 19">
        <text>(6S)-NADHX + ADP = AMP + phosphate + NADH + H(+)</text>
        <dbReference type="Rhea" id="RHEA:32223"/>
        <dbReference type="ChEBI" id="CHEBI:15378"/>
        <dbReference type="ChEBI" id="CHEBI:43474"/>
        <dbReference type="ChEBI" id="CHEBI:57945"/>
        <dbReference type="ChEBI" id="CHEBI:64074"/>
        <dbReference type="ChEBI" id="CHEBI:456215"/>
        <dbReference type="ChEBI" id="CHEBI:456216"/>
        <dbReference type="EC" id="4.2.1.136"/>
    </reaction>
</comment>
<evidence type="ECO:0000256" key="8">
    <source>
        <dbReference type="ARBA" id="ARBA00022857"/>
    </source>
</evidence>
<dbReference type="OrthoDB" id="9806925at2"/>
<evidence type="ECO:0000256" key="1">
    <source>
        <dbReference type="ARBA" id="ARBA00000013"/>
    </source>
</evidence>
<dbReference type="NCBIfam" id="TIGR00196">
    <property type="entry name" value="yjeF_cterm"/>
    <property type="match status" value="1"/>
</dbReference>
<comment type="function">
    <text evidence="14 19">Bifunctional enzyme that catalyzes the epimerization of the S- and R-forms of NAD(P)HX and the dehydration of the S-form of NAD(P)HX at the expense of ADP, which is converted to AMP. This allows the repair of both epimers of NAD(P)HX, a damaged form of NAD(P)H that is a result of enzymatic or heat-dependent hydration.</text>
</comment>
<proteinExistence type="inferred from homology"/>
<dbReference type="GO" id="GO:0016301">
    <property type="term" value="F:kinase activity"/>
    <property type="evidence" value="ECO:0007669"/>
    <property type="project" value="UniProtKB-KW"/>
</dbReference>
<dbReference type="Proteomes" id="UP000053937">
    <property type="component" value="Unassembled WGS sequence"/>
</dbReference>
<dbReference type="PIRSF" id="PIRSF017184">
    <property type="entry name" value="Nnr"/>
    <property type="match status" value="1"/>
</dbReference>
<evidence type="ECO:0000256" key="3">
    <source>
        <dbReference type="ARBA" id="ARBA00006001"/>
    </source>
</evidence>
<comment type="subunit">
    <text evidence="17">Homotetramer.</text>
</comment>
<dbReference type="GO" id="GO:0110051">
    <property type="term" value="P:metabolite repair"/>
    <property type="evidence" value="ECO:0007669"/>
    <property type="project" value="TreeGrafter"/>
</dbReference>
<evidence type="ECO:0000256" key="10">
    <source>
        <dbReference type="ARBA" id="ARBA00023027"/>
    </source>
</evidence>
<feature type="binding site" evidence="18">
    <location>
        <position position="63"/>
    </location>
    <ligand>
        <name>K(+)</name>
        <dbReference type="ChEBI" id="CHEBI:29103"/>
    </ligand>
</feature>
<dbReference type="InterPro" id="IPR029056">
    <property type="entry name" value="Ribokinase-like"/>
</dbReference>
<keyword evidence="6 17" id="KW-0547">Nucleotide-binding</keyword>
<comment type="catalytic activity">
    <reaction evidence="16 17 19">
        <text>(6S)-NADPHX + ADP = AMP + phosphate + NADPH + H(+)</text>
        <dbReference type="Rhea" id="RHEA:32235"/>
        <dbReference type="ChEBI" id="CHEBI:15378"/>
        <dbReference type="ChEBI" id="CHEBI:43474"/>
        <dbReference type="ChEBI" id="CHEBI:57783"/>
        <dbReference type="ChEBI" id="CHEBI:64076"/>
        <dbReference type="ChEBI" id="CHEBI:456215"/>
        <dbReference type="ChEBI" id="CHEBI:456216"/>
        <dbReference type="EC" id="4.2.1.136"/>
    </reaction>
</comment>
<dbReference type="EC" id="5.1.99.6" evidence="19"/>
<dbReference type="AlphaFoldDB" id="A0A117MJE6"/>
<dbReference type="PANTHER" id="PTHR12592">
    <property type="entry name" value="ATP-DEPENDENT (S)-NAD(P)H-HYDRATE DEHYDRATASE FAMILY MEMBER"/>
    <property type="match status" value="1"/>
</dbReference>